<organism evidence="1 2">
    <name type="scientific">Taibaiella chishuiensis</name>
    <dbReference type="NCBI Taxonomy" id="1434707"/>
    <lineage>
        <taxon>Bacteria</taxon>
        <taxon>Pseudomonadati</taxon>
        <taxon>Bacteroidota</taxon>
        <taxon>Chitinophagia</taxon>
        <taxon>Chitinophagales</taxon>
        <taxon>Chitinophagaceae</taxon>
        <taxon>Taibaiella</taxon>
    </lineage>
</organism>
<dbReference type="AlphaFoldDB" id="A0A2P8DAY6"/>
<sequence length="155" mass="17299">MTLLLDIDGVLVTTPSWRPVPQAADGFMAFDKTALHYLSLLLSATQAAIVLTSTHRIRYSEQDWVALLRNRGLDITRFSKINTGNPLQPGLSRLTEIIQWMESPAYDPWFVIIDDDASLHDLPAHGQARWVKTNLMTGLDEAAYLKALSLLQAPV</sequence>
<gene>
    <name evidence="1" type="ORF">B0I18_101537</name>
</gene>
<accession>A0A2P8DAY6</accession>
<dbReference type="EMBL" id="PYGD01000001">
    <property type="protein sequence ID" value="PSK94382.1"/>
    <property type="molecule type" value="Genomic_DNA"/>
</dbReference>
<evidence type="ECO:0008006" key="3">
    <source>
        <dbReference type="Google" id="ProtNLM"/>
    </source>
</evidence>
<dbReference type="RefSeq" id="WP_106521091.1">
    <property type="nucleotide sequence ID" value="NZ_PYGD01000001.1"/>
</dbReference>
<evidence type="ECO:0000313" key="1">
    <source>
        <dbReference type="EMBL" id="PSK94382.1"/>
    </source>
</evidence>
<dbReference type="Proteomes" id="UP000240572">
    <property type="component" value="Unassembled WGS sequence"/>
</dbReference>
<dbReference type="OrthoDB" id="764324at2"/>
<protein>
    <recommendedName>
        <fullName evidence="3">NLI interacting factor-like phosphatase</fullName>
    </recommendedName>
</protein>
<proteinExistence type="predicted"/>
<name>A0A2P8DAY6_9BACT</name>
<dbReference type="Pfam" id="PF18143">
    <property type="entry name" value="HAD_SAK_2"/>
    <property type="match status" value="1"/>
</dbReference>
<comment type="caution">
    <text evidence="1">The sequence shown here is derived from an EMBL/GenBank/DDBJ whole genome shotgun (WGS) entry which is preliminary data.</text>
</comment>
<keyword evidence="2" id="KW-1185">Reference proteome</keyword>
<evidence type="ECO:0000313" key="2">
    <source>
        <dbReference type="Proteomes" id="UP000240572"/>
    </source>
</evidence>
<reference evidence="1 2" key="1">
    <citation type="submission" date="2018-03" db="EMBL/GenBank/DDBJ databases">
        <title>Genomic Encyclopedia of Type Strains, Phase III (KMG-III): the genomes of soil and plant-associated and newly described type strains.</title>
        <authorList>
            <person name="Whitman W."/>
        </authorList>
    </citation>
    <scope>NUCLEOTIDE SEQUENCE [LARGE SCALE GENOMIC DNA]</scope>
    <source>
        <strain evidence="1 2">CGMCC 1.12700</strain>
    </source>
</reference>